<reference evidence="4 5" key="1">
    <citation type="submission" date="2022-11" db="EMBL/GenBank/DDBJ databases">
        <title>Nonomuraea corallina sp. nov., a new species of the genus Nonomuraea isolated from sea side sediment in Thai sea.</title>
        <authorList>
            <person name="Ngamcharungchit C."/>
            <person name="Matsumoto A."/>
            <person name="Suriyachadkun C."/>
            <person name="Panbangred W."/>
            <person name="Inahashi Y."/>
            <person name="Intra B."/>
        </authorList>
    </citation>
    <scope>NUCLEOTIDE SEQUENCE [LARGE SCALE GENOMIC DNA]</scope>
    <source>
        <strain evidence="4 5">DSM 43553</strain>
    </source>
</reference>
<dbReference type="RefSeq" id="WP_148032891.1">
    <property type="nucleotide sequence ID" value="NZ_BAABFD010000008.1"/>
</dbReference>
<evidence type="ECO:0000256" key="1">
    <source>
        <dbReference type="ARBA" id="ARBA00022741"/>
    </source>
</evidence>
<comment type="caution">
    <text evidence="4">The sequence shown here is derived from an EMBL/GenBank/DDBJ whole genome shotgun (WGS) entry which is preliminary data.</text>
</comment>
<accession>A0ABT4SW27</accession>
<feature type="domain" description="ABC transporter" evidence="3">
    <location>
        <begin position="8"/>
        <end position="251"/>
    </location>
</feature>
<keyword evidence="5" id="KW-1185">Reference proteome</keyword>
<dbReference type="PROSITE" id="PS00211">
    <property type="entry name" value="ABC_TRANSPORTER_1"/>
    <property type="match status" value="1"/>
</dbReference>
<dbReference type="InterPro" id="IPR017871">
    <property type="entry name" value="ABC_transporter-like_CS"/>
</dbReference>
<dbReference type="CDD" id="cd03216">
    <property type="entry name" value="ABC_Carb_Monos_I"/>
    <property type="match status" value="1"/>
</dbReference>
<dbReference type="Pfam" id="PF00005">
    <property type="entry name" value="ABC_tran"/>
    <property type="match status" value="1"/>
</dbReference>
<proteinExistence type="predicted"/>
<dbReference type="InterPro" id="IPR003439">
    <property type="entry name" value="ABC_transporter-like_ATP-bd"/>
</dbReference>
<dbReference type="PROSITE" id="PS50893">
    <property type="entry name" value="ABC_TRANSPORTER_2"/>
    <property type="match status" value="1"/>
</dbReference>
<name>A0ABT4SW27_9ACTN</name>
<dbReference type="SUPFAM" id="SSF52540">
    <property type="entry name" value="P-loop containing nucleoside triphosphate hydrolases"/>
    <property type="match status" value="1"/>
</dbReference>
<dbReference type="InterPro" id="IPR003593">
    <property type="entry name" value="AAA+_ATPase"/>
</dbReference>
<dbReference type="PANTHER" id="PTHR43790">
    <property type="entry name" value="CARBOHYDRATE TRANSPORT ATP-BINDING PROTEIN MG119-RELATED"/>
    <property type="match status" value="1"/>
</dbReference>
<dbReference type="Proteomes" id="UP001212498">
    <property type="component" value="Unassembled WGS sequence"/>
</dbReference>
<keyword evidence="2 4" id="KW-0067">ATP-binding</keyword>
<dbReference type="InterPro" id="IPR027417">
    <property type="entry name" value="P-loop_NTPase"/>
</dbReference>
<keyword evidence="1" id="KW-0547">Nucleotide-binding</keyword>
<evidence type="ECO:0000313" key="5">
    <source>
        <dbReference type="Proteomes" id="UP001212498"/>
    </source>
</evidence>
<evidence type="ECO:0000256" key="2">
    <source>
        <dbReference type="ARBA" id="ARBA00022840"/>
    </source>
</evidence>
<sequence>MTAPPPVLDVAGVTKSYGHVQALRGVDLQVRPREVHALVGDNGAGKSTLMKIIAGAVSPDSGTIAVDGRPVTFARPADAQAAGIETVYQDLALAPTLTAGENLYLGREVLKPGLLGRLGFVDRAAMNRSAERQLSTLGAKLQSLASEVGSLSGGQKQAVAVARASLWGSALIMLDEPTAALGVSQTEFVLKLVEQLRDERGLSVLLISHSMPDVFRVADRVTVLRLGQTVLTEEISALSTNDLIAAMTGAGIPAGGPTT</sequence>
<dbReference type="PANTHER" id="PTHR43790:SF8">
    <property type="entry name" value="SUGAR ABC TRANSPORTER ATP-BINDING PROTEIN"/>
    <property type="match status" value="1"/>
</dbReference>
<dbReference type="SMART" id="SM00382">
    <property type="entry name" value="AAA"/>
    <property type="match status" value="1"/>
</dbReference>
<dbReference type="InterPro" id="IPR050107">
    <property type="entry name" value="ABC_carbohydrate_import_ATPase"/>
</dbReference>
<organism evidence="4 5">
    <name type="scientific">Nonomuraea ferruginea</name>
    <dbReference type="NCBI Taxonomy" id="46174"/>
    <lineage>
        <taxon>Bacteria</taxon>
        <taxon>Bacillati</taxon>
        <taxon>Actinomycetota</taxon>
        <taxon>Actinomycetes</taxon>
        <taxon>Streptosporangiales</taxon>
        <taxon>Streptosporangiaceae</taxon>
        <taxon>Nonomuraea</taxon>
    </lineage>
</organism>
<dbReference type="EMBL" id="JAPNUD010000025">
    <property type="protein sequence ID" value="MDA0641473.1"/>
    <property type="molecule type" value="Genomic_DNA"/>
</dbReference>
<dbReference type="Gene3D" id="3.40.50.300">
    <property type="entry name" value="P-loop containing nucleotide triphosphate hydrolases"/>
    <property type="match status" value="1"/>
</dbReference>
<dbReference type="GO" id="GO:0005524">
    <property type="term" value="F:ATP binding"/>
    <property type="evidence" value="ECO:0007669"/>
    <property type="project" value="UniProtKB-KW"/>
</dbReference>
<protein>
    <submittedName>
        <fullName evidence="4">ATP-binding cassette domain-containing protein</fullName>
    </submittedName>
</protein>
<evidence type="ECO:0000313" key="4">
    <source>
        <dbReference type="EMBL" id="MDA0641473.1"/>
    </source>
</evidence>
<evidence type="ECO:0000259" key="3">
    <source>
        <dbReference type="PROSITE" id="PS50893"/>
    </source>
</evidence>
<gene>
    <name evidence="4" type="ORF">OUY24_12670</name>
</gene>